<keyword evidence="9" id="KW-1133">Transmembrane helix</keyword>
<evidence type="ECO:0000259" key="10">
    <source>
        <dbReference type="PROSITE" id="PS51192"/>
    </source>
</evidence>
<keyword evidence="13" id="KW-1185">Reference proteome</keyword>
<dbReference type="PROSITE" id="PS51192">
    <property type="entry name" value="HELICASE_ATP_BIND_1"/>
    <property type="match status" value="1"/>
</dbReference>
<dbReference type="GO" id="GO:0005737">
    <property type="term" value="C:cytoplasm"/>
    <property type="evidence" value="ECO:0007669"/>
    <property type="project" value="TreeGrafter"/>
</dbReference>
<dbReference type="NCBIfam" id="TIGR00614">
    <property type="entry name" value="recQ_fam"/>
    <property type="match status" value="1"/>
</dbReference>
<dbReference type="GO" id="GO:0005634">
    <property type="term" value="C:nucleus"/>
    <property type="evidence" value="ECO:0007669"/>
    <property type="project" value="TreeGrafter"/>
</dbReference>
<keyword evidence="9" id="KW-0812">Transmembrane</keyword>
<keyword evidence="9" id="KW-0472">Membrane</keyword>
<dbReference type="GO" id="GO:0016787">
    <property type="term" value="F:hydrolase activity"/>
    <property type="evidence" value="ECO:0007669"/>
    <property type="project" value="UniProtKB-KW"/>
</dbReference>
<comment type="caution">
    <text evidence="12">The sequence shown here is derived from an EMBL/GenBank/DDBJ whole genome shotgun (WGS) entry which is preliminary data.</text>
</comment>
<proteinExistence type="inferred from homology"/>
<dbReference type="GO" id="GO:0005524">
    <property type="term" value="F:ATP binding"/>
    <property type="evidence" value="ECO:0007669"/>
    <property type="project" value="UniProtKB-KW"/>
</dbReference>
<dbReference type="EMBL" id="CAUJNA010000483">
    <property type="protein sequence ID" value="CAJ1377736.1"/>
    <property type="molecule type" value="Genomic_DNA"/>
</dbReference>
<sequence length="515" mass="57833">MDAAPRFPRHVELPQPVPRGLLQTPPLTMRAEEQIFGTACLRLVGAAICIGPRGSRVRVRQQLRRRHQPVEVEDMLTKAAHSLGVQKLKPYQRAVVEAIVAGKDCCVLRATGSGKSLCFLLPAILTGKIVIVVSPLVALMKDQVSQLNKAAQESGLQLKACFLGSGHQDLQERWNMDEAAIQGKYNVVYLTPEKLIDSSNLLRRLRPLYADGRLGLLAVDEAHCVSEWGGEFRPSYRDLGFFREDYPKVPIMALTAIKTRAVQEDIHEFLRLRQPKESVGSAYRSNLFLKRSLPQKDDLDRIAEEIRRVSGRVIIYVKRRDAAEEVGERLQELLDGSGITVGIYHAKIQQFQRDKAHEEFSSDGARVMVATVAFGLGVHFPDVRRVYHLGAPSTVEEYFQQIGRGGRDGKSSSCEIIGSDADFARRPERSSAVEEWEKKSTEAMRHLLYNGRCLWKTMLEYFGEEVRSVWAMLWKLRRLQVSGQSGRHHYPCLPPPGGPSSVRGSWDSDDADQSP</sequence>
<dbReference type="GO" id="GO:0005694">
    <property type="term" value="C:chromosome"/>
    <property type="evidence" value="ECO:0007669"/>
    <property type="project" value="TreeGrafter"/>
</dbReference>
<accession>A0AA36HZ47</accession>
<dbReference type="SUPFAM" id="SSF52540">
    <property type="entry name" value="P-loop containing nucleoside triphosphate hydrolases"/>
    <property type="match status" value="1"/>
</dbReference>
<evidence type="ECO:0000256" key="5">
    <source>
        <dbReference type="ARBA" id="ARBA00022840"/>
    </source>
</evidence>
<keyword evidence="3" id="KW-0378">Hydrolase</keyword>
<evidence type="ECO:0000256" key="2">
    <source>
        <dbReference type="ARBA" id="ARBA00022741"/>
    </source>
</evidence>
<organism evidence="12 13">
    <name type="scientific">Effrenium voratum</name>
    <dbReference type="NCBI Taxonomy" id="2562239"/>
    <lineage>
        <taxon>Eukaryota</taxon>
        <taxon>Sar</taxon>
        <taxon>Alveolata</taxon>
        <taxon>Dinophyceae</taxon>
        <taxon>Suessiales</taxon>
        <taxon>Symbiodiniaceae</taxon>
        <taxon>Effrenium</taxon>
    </lineage>
</organism>
<dbReference type="PANTHER" id="PTHR13710:SF120">
    <property type="entry name" value="BIFUNCTIONAL 3'-5' EXONUCLEASE_ATP-DEPENDENT HELICASE WRN"/>
    <property type="match status" value="1"/>
</dbReference>
<dbReference type="GO" id="GO:0003676">
    <property type="term" value="F:nucleic acid binding"/>
    <property type="evidence" value="ECO:0007669"/>
    <property type="project" value="InterPro"/>
</dbReference>
<name>A0AA36HZ47_9DINO</name>
<evidence type="ECO:0000256" key="7">
    <source>
        <dbReference type="ARBA" id="ARBA00034808"/>
    </source>
</evidence>
<evidence type="ECO:0000313" key="12">
    <source>
        <dbReference type="EMBL" id="CAJ1377736.1"/>
    </source>
</evidence>
<dbReference type="PROSITE" id="PS51194">
    <property type="entry name" value="HELICASE_CTER"/>
    <property type="match status" value="1"/>
</dbReference>
<keyword evidence="4" id="KW-0347">Helicase</keyword>
<dbReference type="GO" id="GO:0009378">
    <property type="term" value="F:four-way junction helicase activity"/>
    <property type="evidence" value="ECO:0007669"/>
    <property type="project" value="TreeGrafter"/>
</dbReference>
<dbReference type="Proteomes" id="UP001178507">
    <property type="component" value="Unassembled WGS sequence"/>
</dbReference>
<dbReference type="InterPro" id="IPR001650">
    <property type="entry name" value="Helicase_C-like"/>
</dbReference>
<dbReference type="Pfam" id="PF00271">
    <property type="entry name" value="Helicase_C"/>
    <property type="match status" value="1"/>
</dbReference>
<evidence type="ECO:0000256" key="1">
    <source>
        <dbReference type="ARBA" id="ARBA00005446"/>
    </source>
</evidence>
<dbReference type="GO" id="GO:0000724">
    <property type="term" value="P:double-strand break repair via homologous recombination"/>
    <property type="evidence" value="ECO:0007669"/>
    <property type="project" value="TreeGrafter"/>
</dbReference>
<protein>
    <recommendedName>
        <fullName evidence="7">DNA 3'-5' helicase</fullName>
        <ecNumber evidence="7">5.6.2.4</ecNumber>
    </recommendedName>
</protein>
<evidence type="ECO:0000256" key="8">
    <source>
        <dbReference type="SAM" id="MobiDB-lite"/>
    </source>
</evidence>
<dbReference type="AlphaFoldDB" id="A0AA36HZ47"/>
<dbReference type="InterPro" id="IPR014001">
    <property type="entry name" value="Helicase_ATP-bd"/>
</dbReference>
<dbReference type="Gene3D" id="3.40.50.300">
    <property type="entry name" value="P-loop containing nucleotide triphosphate hydrolases"/>
    <property type="match status" value="2"/>
</dbReference>
<feature type="domain" description="Helicase C-terminal" evidence="11">
    <location>
        <begin position="298"/>
        <end position="448"/>
    </location>
</feature>
<dbReference type="EC" id="5.6.2.4" evidence="7"/>
<dbReference type="InterPro" id="IPR004589">
    <property type="entry name" value="DNA_helicase_ATP-dep_RecQ"/>
</dbReference>
<dbReference type="PANTHER" id="PTHR13710">
    <property type="entry name" value="DNA HELICASE RECQ FAMILY MEMBER"/>
    <property type="match status" value="1"/>
</dbReference>
<evidence type="ECO:0000256" key="3">
    <source>
        <dbReference type="ARBA" id="ARBA00022801"/>
    </source>
</evidence>
<feature type="region of interest" description="Disordered" evidence="8">
    <location>
        <begin position="485"/>
        <end position="515"/>
    </location>
</feature>
<comment type="catalytic activity">
    <reaction evidence="6">
        <text>Couples ATP hydrolysis with the unwinding of duplex DNA by translocating in the 3'-5' direction.</text>
        <dbReference type="EC" id="5.6.2.4"/>
    </reaction>
</comment>
<comment type="similarity">
    <text evidence="1">Belongs to the helicase family. RecQ subfamily.</text>
</comment>
<dbReference type="InterPro" id="IPR027417">
    <property type="entry name" value="P-loop_NTPase"/>
</dbReference>
<dbReference type="GO" id="GO:0043138">
    <property type="term" value="F:3'-5' DNA helicase activity"/>
    <property type="evidence" value="ECO:0007669"/>
    <property type="project" value="UniProtKB-EC"/>
</dbReference>
<evidence type="ECO:0000256" key="9">
    <source>
        <dbReference type="SAM" id="Phobius"/>
    </source>
</evidence>
<reference evidence="12" key="1">
    <citation type="submission" date="2023-08" db="EMBL/GenBank/DDBJ databases">
        <authorList>
            <person name="Chen Y."/>
            <person name="Shah S."/>
            <person name="Dougan E. K."/>
            <person name="Thang M."/>
            <person name="Chan C."/>
        </authorList>
    </citation>
    <scope>NUCLEOTIDE SEQUENCE</scope>
</reference>
<evidence type="ECO:0000256" key="6">
    <source>
        <dbReference type="ARBA" id="ARBA00034617"/>
    </source>
</evidence>
<evidence type="ECO:0000313" key="13">
    <source>
        <dbReference type="Proteomes" id="UP001178507"/>
    </source>
</evidence>
<dbReference type="InterPro" id="IPR011545">
    <property type="entry name" value="DEAD/DEAH_box_helicase_dom"/>
</dbReference>
<keyword evidence="5" id="KW-0067">ATP-binding</keyword>
<feature type="transmembrane region" description="Helical" evidence="9">
    <location>
        <begin position="117"/>
        <end position="140"/>
    </location>
</feature>
<dbReference type="Pfam" id="PF00270">
    <property type="entry name" value="DEAD"/>
    <property type="match status" value="1"/>
</dbReference>
<dbReference type="CDD" id="cd17920">
    <property type="entry name" value="DEXHc_RecQ"/>
    <property type="match status" value="1"/>
</dbReference>
<gene>
    <name evidence="12" type="ORF">EVOR1521_LOCUS6457</name>
</gene>
<dbReference type="SMART" id="SM00487">
    <property type="entry name" value="DEXDc"/>
    <property type="match status" value="1"/>
</dbReference>
<keyword evidence="2" id="KW-0547">Nucleotide-binding</keyword>
<feature type="domain" description="Helicase ATP-binding" evidence="10">
    <location>
        <begin position="96"/>
        <end position="276"/>
    </location>
</feature>
<evidence type="ECO:0000256" key="4">
    <source>
        <dbReference type="ARBA" id="ARBA00022806"/>
    </source>
</evidence>
<dbReference type="SMART" id="SM00490">
    <property type="entry name" value="HELICc"/>
    <property type="match status" value="1"/>
</dbReference>
<evidence type="ECO:0000259" key="11">
    <source>
        <dbReference type="PROSITE" id="PS51194"/>
    </source>
</evidence>